<dbReference type="EMBL" id="CM000613">
    <property type="protein sequence ID" value="EEC47634.1"/>
    <property type="molecule type" value="Genomic_DNA"/>
</dbReference>
<dbReference type="InterPro" id="IPR036890">
    <property type="entry name" value="HATPase_C_sf"/>
</dbReference>
<sequence>MDRLPHLDCPIGARLSICSGRKLRTDGQFGTQHPSSQFLLIFVTNGSRILPIIMREKGFTFIQSGFIRGTLTVQGIAMANTLMLSTVQTPVMIDSVSGLRVHLVRWAEWVPLAFLMTFLTDNMDSAFRGNEVADMPFRGKFGTAIALAVSTSAGMVLPFCSDLRTWLVVFFISWILFGALYLMCFDRSKRFQAMKRQLFDKKNNRDGRKKMSAFEQEQYEIVRSNFFLCVACCGTWTLLAFSYSILCLGPKYGPPGNVLAHPALPTFFTCVFEVASKIWYLDALLDAYDRVFDESNRSVRRLEELRGFMTAVWESSSDVIIFCDALENRVSARISPAFMKMVGLSTGKLPFLQRGDISLVMEVFPKKDEYYVFAMDLSKPVNRADAVRLRQLSTTERRKLSRPNPSSLEDQNLSTIAKLVVRASYTKQPEDAEFNSMEEFYRMTQGKEVRISCEAKIARLEDNEDHCVVVLRDISDRVQRFEAEKILIEGVTVRRKDAEANRFTRHEVKNSILTAIGMLDDIRGTTCQPVNDTTKVDGEQEMTSFRSASARGSKAKTQVTLNEVEGTLRDTLEMIADEAMTREIIYGEYAPKNTKIDVASVLSSLRSEVSDNFPLHVEPKPFPFLILDKQLLRCIYRNAVSNACNFGEIGGVVETRVSFDRRQTMITMKVTNLPGEDHAGLVKVDKKTACAVFEPGTQLRWDGSGMKVVQAGSVNKGNGAWIMQQCAASLGGECTIQFENAKTTLTFTCPVCLDSDGEEAGNLWNTEEFLFSENTWGIALDDSKIQRKLLDRFMKSTGIRQSRRMVLGQNSEEIFDFIETVKNLMEENPMDRFLLIVDENIDIVDGGARHETVSGSKTVERLRRVLDKSTEERLIALIRSANDSSHDLDLYKSRAHGYMLKEPMRKDRVLEMIQPWWTKRFGTGFVCEIPGKSCDKDNNFPSSEDMHGALLRVHSFCDDTDSSGRERWRVTRDKLHAFKGDLMTMKSQNSLRAIFEELDCLLESEERPEKFACIWSELKQQVEILFRDLQS</sequence>
<dbReference type="RefSeq" id="XP_002180982.1">
    <property type="nucleotide sequence ID" value="XM_002180946.1"/>
</dbReference>
<accession>B7G168</accession>
<keyword evidence="3" id="KW-1185">Reference proteome</keyword>
<feature type="transmembrane region" description="Helical" evidence="1">
    <location>
        <begin position="165"/>
        <end position="185"/>
    </location>
</feature>
<dbReference type="Gene3D" id="3.30.565.10">
    <property type="entry name" value="Histidine kinase-like ATPase, C-terminal domain"/>
    <property type="match status" value="1"/>
</dbReference>
<keyword evidence="1" id="KW-0812">Transmembrane</keyword>
<dbReference type="AlphaFoldDB" id="B7G168"/>
<dbReference type="OMA" id="MSVVWEN"/>
<dbReference type="eggNOG" id="ENOG502S2IJ">
    <property type="taxonomic scope" value="Eukaryota"/>
</dbReference>
<protein>
    <submittedName>
        <fullName evidence="2">Uncharacterized protein</fullName>
    </submittedName>
</protein>
<gene>
    <name evidence="2" type="ORF">PHATRDRAFT_46431</name>
</gene>
<dbReference type="OrthoDB" id="45329at2759"/>
<evidence type="ECO:0000313" key="3">
    <source>
        <dbReference type="Proteomes" id="UP000000759"/>
    </source>
</evidence>
<dbReference type="SUPFAM" id="SSF55874">
    <property type="entry name" value="ATPase domain of HSP90 chaperone/DNA topoisomerase II/histidine kinase"/>
    <property type="match status" value="1"/>
</dbReference>
<dbReference type="GeneID" id="7201536"/>
<dbReference type="KEGG" id="pti:PHATRDRAFT_46431"/>
<reference evidence="3" key="2">
    <citation type="submission" date="2008-08" db="EMBL/GenBank/DDBJ databases">
        <authorList>
            <consortium name="Diatom Consortium"/>
            <person name="Grigoriev I."/>
            <person name="Grimwood J."/>
            <person name="Kuo A."/>
            <person name="Otillar R.P."/>
            <person name="Salamov A."/>
            <person name="Detter J.C."/>
            <person name="Lindquist E."/>
            <person name="Shapiro H."/>
            <person name="Lucas S."/>
            <person name="Glavina del Rio T."/>
            <person name="Pitluck S."/>
            <person name="Rokhsar D."/>
            <person name="Bowler C."/>
        </authorList>
    </citation>
    <scope>GENOME REANNOTATION</scope>
    <source>
        <strain evidence="3">CCAP 1055/1</strain>
    </source>
</reference>
<proteinExistence type="predicted"/>
<feature type="transmembrane region" description="Helical" evidence="1">
    <location>
        <begin position="226"/>
        <end position="246"/>
    </location>
</feature>
<dbReference type="PaxDb" id="2850-Phatr46431"/>
<dbReference type="InParanoid" id="B7G168"/>
<name>B7G168_PHATC</name>
<keyword evidence="1" id="KW-1133">Transmembrane helix</keyword>
<organism evidence="2 3">
    <name type="scientific">Phaeodactylum tricornutum (strain CCAP 1055/1)</name>
    <dbReference type="NCBI Taxonomy" id="556484"/>
    <lineage>
        <taxon>Eukaryota</taxon>
        <taxon>Sar</taxon>
        <taxon>Stramenopiles</taxon>
        <taxon>Ochrophyta</taxon>
        <taxon>Bacillariophyta</taxon>
        <taxon>Bacillariophyceae</taxon>
        <taxon>Bacillariophycidae</taxon>
        <taxon>Naviculales</taxon>
        <taxon>Phaeodactylaceae</taxon>
        <taxon>Phaeodactylum</taxon>
    </lineage>
</organism>
<evidence type="ECO:0000256" key="1">
    <source>
        <dbReference type="SAM" id="Phobius"/>
    </source>
</evidence>
<evidence type="ECO:0000313" key="2">
    <source>
        <dbReference type="EMBL" id="EEC47634.1"/>
    </source>
</evidence>
<dbReference type="HOGENOM" id="CLU_268495_0_0_1"/>
<reference evidence="2 3" key="1">
    <citation type="journal article" date="2008" name="Nature">
        <title>The Phaeodactylum genome reveals the evolutionary history of diatom genomes.</title>
        <authorList>
            <person name="Bowler C."/>
            <person name="Allen A.E."/>
            <person name="Badger J.H."/>
            <person name="Grimwood J."/>
            <person name="Jabbari K."/>
            <person name="Kuo A."/>
            <person name="Maheswari U."/>
            <person name="Martens C."/>
            <person name="Maumus F."/>
            <person name="Otillar R.P."/>
            <person name="Rayko E."/>
            <person name="Salamov A."/>
            <person name="Vandepoele K."/>
            <person name="Beszteri B."/>
            <person name="Gruber A."/>
            <person name="Heijde M."/>
            <person name="Katinka M."/>
            <person name="Mock T."/>
            <person name="Valentin K."/>
            <person name="Verret F."/>
            <person name="Berges J.A."/>
            <person name="Brownlee C."/>
            <person name="Cadoret J.P."/>
            <person name="Chiovitti A."/>
            <person name="Choi C.J."/>
            <person name="Coesel S."/>
            <person name="De Martino A."/>
            <person name="Detter J.C."/>
            <person name="Durkin C."/>
            <person name="Falciatore A."/>
            <person name="Fournet J."/>
            <person name="Haruta M."/>
            <person name="Huysman M.J."/>
            <person name="Jenkins B.D."/>
            <person name="Jiroutova K."/>
            <person name="Jorgensen R.E."/>
            <person name="Joubert Y."/>
            <person name="Kaplan A."/>
            <person name="Kroger N."/>
            <person name="Kroth P.G."/>
            <person name="La Roche J."/>
            <person name="Lindquist E."/>
            <person name="Lommer M."/>
            <person name="Martin-Jezequel V."/>
            <person name="Lopez P.J."/>
            <person name="Lucas S."/>
            <person name="Mangogna M."/>
            <person name="McGinnis K."/>
            <person name="Medlin L.K."/>
            <person name="Montsant A."/>
            <person name="Oudot-Le Secq M.P."/>
            <person name="Napoli C."/>
            <person name="Obornik M."/>
            <person name="Parker M.S."/>
            <person name="Petit J.L."/>
            <person name="Porcel B.M."/>
            <person name="Poulsen N."/>
            <person name="Robison M."/>
            <person name="Rychlewski L."/>
            <person name="Rynearson T.A."/>
            <person name="Schmutz J."/>
            <person name="Shapiro H."/>
            <person name="Siaut M."/>
            <person name="Stanley M."/>
            <person name="Sussman M.R."/>
            <person name="Taylor A.R."/>
            <person name="Vardi A."/>
            <person name="von Dassow P."/>
            <person name="Vyverman W."/>
            <person name="Willis A."/>
            <person name="Wyrwicz L.S."/>
            <person name="Rokhsar D.S."/>
            <person name="Weissenbach J."/>
            <person name="Armbrust E.V."/>
            <person name="Green B.R."/>
            <person name="Van de Peer Y."/>
            <person name="Grigoriev I.V."/>
        </authorList>
    </citation>
    <scope>NUCLEOTIDE SEQUENCE [LARGE SCALE GENOMIC DNA]</scope>
    <source>
        <strain evidence="2 3">CCAP 1055/1</strain>
    </source>
</reference>
<keyword evidence="1" id="KW-0472">Membrane</keyword>
<dbReference type="Proteomes" id="UP000000759">
    <property type="component" value="Chromosome 10"/>
</dbReference>